<dbReference type="RefSeq" id="WP_225406024.1">
    <property type="nucleotide sequence ID" value="NZ_JAYJJR010000002.1"/>
</dbReference>
<comment type="subcellular location">
    <subcellularLocation>
        <location evidence="1">Membrane</location>
        <topology evidence="1">Multi-pass membrane protein</topology>
    </subcellularLocation>
</comment>
<comment type="caution">
    <text evidence="7">The sequence shown here is derived from an EMBL/GenBank/DDBJ whole genome shotgun (WGS) entry which is preliminary data.</text>
</comment>
<evidence type="ECO:0000256" key="3">
    <source>
        <dbReference type="ARBA" id="ARBA00022692"/>
    </source>
</evidence>
<keyword evidence="4 6" id="KW-1133">Transmembrane helix</keyword>
<dbReference type="Proteomes" id="UP001299596">
    <property type="component" value="Unassembled WGS sequence"/>
</dbReference>
<feature type="transmembrane region" description="Helical" evidence="6">
    <location>
        <begin position="121"/>
        <end position="140"/>
    </location>
</feature>
<comment type="similarity">
    <text evidence="2">Belongs to the TMEM19 family.</text>
</comment>
<keyword evidence="5 6" id="KW-0472">Membrane</keyword>
<name>A0ABU5XE19_9MYCO</name>
<evidence type="ECO:0000256" key="4">
    <source>
        <dbReference type="ARBA" id="ARBA00022989"/>
    </source>
</evidence>
<feature type="transmembrane region" description="Helical" evidence="6">
    <location>
        <begin position="99"/>
        <end position="116"/>
    </location>
</feature>
<evidence type="ECO:0000313" key="7">
    <source>
        <dbReference type="EMBL" id="MEB3020555.1"/>
    </source>
</evidence>
<sequence>MTATVLHDLAIAGGGTLVIALVLIVVGRMLQRRGAGPLVTRKIPHALCGLFAALAAFQLSNGVVVAGVLAAATLALAFIVERGLVPVPGVFDGTRSRDYGLVAFAGGALLAVLAFWPDRVAIAGGVVVLGLADAGAALVGQRFGRHQVIAGGGARTLEGSLAFVAIAFAVSLTFCRFGLELNSFMAVSVSIFVALTTATVELLVLPAADNLLITPWVALLLHVAPELSTDDALRWLAAAVFGCAIVPFMLRMRWLDLPGALCGGLIAAAAVGLGGWGWIIPAAVFFSLTSVLTAYRRPTRAGGMRTMSQVAVNAGLPVLVPVIGYAFTRDPVWYAVSIGGIAAGIADSWASEIGRFSKQDPVSLRTRGRVAKGTSGAVSPLGSSATVLGALAVGCFGALFGGPSMVLVGVVAGVAGSLVDTLIGASVEARYMCGACGATVEDRLHCGAPTQPSWGWRWVGNDVVNAFANVSGMAVGFGVYGLLL</sequence>
<evidence type="ECO:0000256" key="6">
    <source>
        <dbReference type="SAM" id="Phobius"/>
    </source>
</evidence>
<dbReference type="EMBL" id="JAYJJR010000002">
    <property type="protein sequence ID" value="MEB3020555.1"/>
    <property type="molecule type" value="Genomic_DNA"/>
</dbReference>
<protein>
    <submittedName>
        <fullName evidence="7">DUF92 domain-containing protein</fullName>
    </submittedName>
</protein>
<dbReference type="PANTHER" id="PTHR13353">
    <property type="entry name" value="TRANSMEMBRANE PROTEIN 19"/>
    <property type="match status" value="1"/>
</dbReference>
<gene>
    <name evidence="7" type="ORF">K6T79_05795</name>
</gene>
<evidence type="ECO:0000256" key="1">
    <source>
        <dbReference type="ARBA" id="ARBA00004141"/>
    </source>
</evidence>
<feature type="transmembrane region" description="Helical" evidence="6">
    <location>
        <begin position="377"/>
        <end position="399"/>
    </location>
</feature>
<feature type="transmembrane region" description="Helical" evidence="6">
    <location>
        <begin position="47"/>
        <end position="79"/>
    </location>
</feature>
<evidence type="ECO:0000313" key="8">
    <source>
        <dbReference type="Proteomes" id="UP001299596"/>
    </source>
</evidence>
<feature type="transmembrane region" description="Helical" evidence="6">
    <location>
        <begin position="160"/>
        <end position="179"/>
    </location>
</feature>
<feature type="transmembrane region" description="Helical" evidence="6">
    <location>
        <begin position="232"/>
        <end position="250"/>
    </location>
</feature>
<reference evidence="7 8" key="1">
    <citation type="submission" date="2023-12" db="EMBL/GenBank/DDBJ databases">
        <title>Description of new species of Mycobacterium terrae complex isolated from sewage at the Sao Paulo Zoological Park Foundation in Brazil.</title>
        <authorList>
            <person name="Romagnoli C.L."/>
            <person name="Conceicao E.C."/>
            <person name="Machado E."/>
            <person name="Barreto L.B.P.F."/>
            <person name="Sharma A."/>
            <person name="Silva N.M."/>
            <person name="Marques L.E."/>
            <person name="Juliana M.A."/>
            <person name="Lourenco M.C.S."/>
            <person name="Digiampietri L.A."/>
            <person name="Suffys P.N."/>
            <person name="Viana-Niero C."/>
        </authorList>
    </citation>
    <scope>NUCLEOTIDE SEQUENCE [LARGE SCALE GENOMIC DNA]</scope>
    <source>
        <strain evidence="7 8">MYC098</strain>
    </source>
</reference>
<accession>A0ABU5XE19</accession>
<dbReference type="InterPro" id="IPR002794">
    <property type="entry name" value="DUF92_TMEM19"/>
</dbReference>
<keyword evidence="3 6" id="KW-0812">Transmembrane</keyword>
<proteinExistence type="inferred from homology"/>
<dbReference type="Pfam" id="PF01940">
    <property type="entry name" value="DUF92"/>
    <property type="match status" value="1"/>
</dbReference>
<evidence type="ECO:0000256" key="5">
    <source>
        <dbReference type="ARBA" id="ARBA00023136"/>
    </source>
</evidence>
<organism evidence="7 8">
    <name type="scientific">[Mycobacterium] crassicus</name>
    <dbReference type="NCBI Taxonomy" id="2872309"/>
    <lineage>
        <taxon>Bacteria</taxon>
        <taxon>Bacillati</taxon>
        <taxon>Actinomycetota</taxon>
        <taxon>Actinomycetes</taxon>
        <taxon>Mycobacteriales</taxon>
        <taxon>Mycobacteriaceae</taxon>
        <taxon>Mycolicibacter</taxon>
    </lineage>
</organism>
<evidence type="ECO:0000256" key="2">
    <source>
        <dbReference type="ARBA" id="ARBA00009012"/>
    </source>
</evidence>
<feature type="transmembrane region" description="Helical" evidence="6">
    <location>
        <begin position="405"/>
        <end position="423"/>
    </location>
</feature>
<keyword evidence="8" id="KW-1185">Reference proteome</keyword>
<feature type="transmembrane region" description="Helical" evidence="6">
    <location>
        <begin position="6"/>
        <end position="26"/>
    </location>
</feature>
<feature type="transmembrane region" description="Helical" evidence="6">
    <location>
        <begin position="307"/>
        <end position="327"/>
    </location>
</feature>
<dbReference type="PANTHER" id="PTHR13353:SF5">
    <property type="entry name" value="TRANSMEMBRANE PROTEIN 19"/>
    <property type="match status" value="1"/>
</dbReference>
<feature type="transmembrane region" description="Helical" evidence="6">
    <location>
        <begin position="191"/>
        <end position="212"/>
    </location>
</feature>